<reference evidence="4" key="1">
    <citation type="submission" date="2022-10" db="EMBL/GenBank/DDBJ databases">
        <authorList>
            <person name="Mo P."/>
        </authorList>
    </citation>
    <scope>NUCLEOTIDE SEQUENCE</scope>
    <source>
        <strain evidence="4">HUAS 13-4</strain>
    </source>
</reference>
<keyword evidence="2" id="KW-1133">Transmembrane helix</keyword>
<organism evidence="4 5">
    <name type="scientific">Streptomyces cynarae</name>
    <dbReference type="NCBI Taxonomy" id="2981134"/>
    <lineage>
        <taxon>Bacteria</taxon>
        <taxon>Bacillati</taxon>
        <taxon>Actinomycetota</taxon>
        <taxon>Actinomycetes</taxon>
        <taxon>Kitasatosporales</taxon>
        <taxon>Streptomycetaceae</taxon>
        <taxon>Streptomyces</taxon>
    </lineage>
</organism>
<evidence type="ECO:0000256" key="1">
    <source>
        <dbReference type="SAM" id="MobiDB-lite"/>
    </source>
</evidence>
<keyword evidence="2" id="KW-0812">Transmembrane</keyword>
<feature type="region of interest" description="Disordered" evidence="1">
    <location>
        <begin position="153"/>
        <end position="221"/>
    </location>
</feature>
<feature type="signal peptide" evidence="3">
    <location>
        <begin position="1"/>
        <end position="26"/>
    </location>
</feature>
<evidence type="ECO:0000256" key="2">
    <source>
        <dbReference type="SAM" id="Phobius"/>
    </source>
</evidence>
<dbReference type="EMBL" id="CP106793">
    <property type="protein sequence ID" value="UXY21039.1"/>
    <property type="molecule type" value="Genomic_DNA"/>
</dbReference>
<gene>
    <name evidence="4" type="ORF">N8I84_21855</name>
</gene>
<keyword evidence="5" id="KW-1185">Reference proteome</keyword>
<keyword evidence="3" id="KW-0732">Signal</keyword>
<evidence type="ECO:0000256" key="3">
    <source>
        <dbReference type="SAM" id="SignalP"/>
    </source>
</evidence>
<sequence>MKFRPWVAAPLAGVAIALVAPPAGVAAQTSARHASGPLRLHRGDYGGHGHRNPWRHCYSRRRVVLIDKGLRAILRNGRRGPEALVLQGSSASSSWSPAAPWDTFSVSTYLDVNYPTQTTAQYEFAIKGFFRVHPVFVVKAFDRHERAFPFPAAHCIDGEDGEDDGGRGHRGDRGRPHGGRGAEGRGSSGSPLPQKGDHRQSGGGGQGTLAPGGAVPPVPVPRDTATAACGVDLLSAKHILIAAVGLLIVLGMLATAWLRRRRSAA</sequence>
<protein>
    <submittedName>
        <fullName evidence="4">Uncharacterized protein</fullName>
    </submittedName>
</protein>
<feature type="compositionally biased region" description="Basic and acidic residues" evidence="1">
    <location>
        <begin position="164"/>
        <end position="183"/>
    </location>
</feature>
<evidence type="ECO:0000313" key="4">
    <source>
        <dbReference type="EMBL" id="UXY21039.1"/>
    </source>
</evidence>
<feature type="transmembrane region" description="Helical" evidence="2">
    <location>
        <begin position="239"/>
        <end position="258"/>
    </location>
</feature>
<proteinExistence type="predicted"/>
<name>A0ABY6E2Z2_9ACTN</name>
<keyword evidence="2" id="KW-0472">Membrane</keyword>
<accession>A0ABY6E2Z2</accession>
<feature type="chain" id="PRO_5046643733" evidence="3">
    <location>
        <begin position="27"/>
        <end position="265"/>
    </location>
</feature>
<dbReference type="RefSeq" id="WP_263231077.1">
    <property type="nucleotide sequence ID" value="NZ_CP106793.1"/>
</dbReference>
<evidence type="ECO:0000313" key="5">
    <source>
        <dbReference type="Proteomes" id="UP001061298"/>
    </source>
</evidence>
<dbReference type="Proteomes" id="UP001061298">
    <property type="component" value="Chromosome"/>
</dbReference>